<dbReference type="OrthoDB" id="517776at2"/>
<keyword evidence="3" id="KW-1185">Reference proteome</keyword>
<dbReference type="Proteomes" id="UP000238634">
    <property type="component" value="Unassembled WGS sequence"/>
</dbReference>
<evidence type="ECO:0000313" key="3">
    <source>
        <dbReference type="Proteomes" id="UP000238634"/>
    </source>
</evidence>
<proteinExistence type="predicted"/>
<dbReference type="InterPro" id="IPR012337">
    <property type="entry name" value="RNaseH-like_sf"/>
</dbReference>
<dbReference type="RefSeq" id="WP_073075345.1">
    <property type="nucleotide sequence ID" value="NZ_MPPI01000085.1"/>
</dbReference>
<dbReference type="PANTHER" id="PTHR33627:SF1">
    <property type="entry name" value="TRANSPOSASE"/>
    <property type="match status" value="1"/>
</dbReference>
<evidence type="ECO:0000259" key="1">
    <source>
        <dbReference type="Pfam" id="PF13546"/>
    </source>
</evidence>
<dbReference type="PANTHER" id="PTHR33627">
    <property type="entry name" value="TRANSPOSASE"/>
    <property type="match status" value="1"/>
</dbReference>
<protein>
    <submittedName>
        <fullName evidence="2">IS701 family transposase</fullName>
    </submittedName>
</protein>
<comment type="caution">
    <text evidence="2">The sequence shown here is derived from an EMBL/GenBank/DDBJ whole genome shotgun (WGS) entry which is preliminary data.</text>
</comment>
<dbReference type="STRING" id="1920490.GCA_001895925_03254"/>
<reference evidence="2 3" key="2">
    <citation type="submission" date="2018-03" db="EMBL/GenBank/DDBJ databases">
        <title>The ancient ancestry and fast evolution of plastids.</title>
        <authorList>
            <person name="Moore K.R."/>
            <person name="Magnabosco C."/>
            <person name="Momper L."/>
            <person name="Gold D.A."/>
            <person name="Bosak T."/>
            <person name="Fournier G.P."/>
        </authorList>
    </citation>
    <scope>NUCLEOTIDE SEQUENCE [LARGE SCALE GENOMIC DNA]</scope>
    <source>
        <strain evidence="2 3">ULC007</strain>
    </source>
</reference>
<dbReference type="NCBIfam" id="NF033540">
    <property type="entry name" value="transpos_IS701"/>
    <property type="match status" value="1"/>
</dbReference>
<dbReference type="InterPro" id="IPR038721">
    <property type="entry name" value="IS701-like_DDE_dom"/>
</dbReference>
<dbReference type="AlphaFoldDB" id="A0A2T1D3Y4"/>
<reference evidence="2 3" key="1">
    <citation type="submission" date="2018-02" db="EMBL/GenBank/DDBJ databases">
        <authorList>
            <person name="Cohen D.B."/>
            <person name="Kent A.D."/>
        </authorList>
    </citation>
    <scope>NUCLEOTIDE SEQUENCE [LARGE SCALE GENOMIC DNA]</scope>
    <source>
        <strain evidence="2 3">ULC007</strain>
    </source>
</reference>
<evidence type="ECO:0000313" key="2">
    <source>
        <dbReference type="EMBL" id="PSB15235.1"/>
    </source>
</evidence>
<organism evidence="2 3">
    <name type="scientific">Phormidesmis priestleyi ULC007</name>
    <dbReference type="NCBI Taxonomy" id="1920490"/>
    <lineage>
        <taxon>Bacteria</taxon>
        <taxon>Bacillati</taxon>
        <taxon>Cyanobacteriota</taxon>
        <taxon>Cyanophyceae</taxon>
        <taxon>Leptolyngbyales</taxon>
        <taxon>Leptolyngbyaceae</taxon>
        <taxon>Phormidesmis</taxon>
    </lineage>
</organism>
<dbReference type="Pfam" id="PF13546">
    <property type="entry name" value="DDE_5"/>
    <property type="match status" value="1"/>
</dbReference>
<gene>
    <name evidence="2" type="ORF">C7B65_24935</name>
</gene>
<dbReference type="EMBL" id="PVWG01000066">
    <property type="protein sequence ID" value="PSB15235.1"/>
    <property type="molecule type" value="Genomic_DNA"/>
</dbReference>
<accession>A0A2T1D3Y4</accession>
<dbReference type="SUPFAM" id="SSF53098">
    <property type="entry name" value="Ribonuclease H-like"/>
    <property type="match status" value="1"/>
</dbReference>
<name>A0A2T1D3Y4_9CYAN</name>
<feature type="domain" description="Transposase IS701-like DDE" evidence="1">
    <location>
        <begin position="36"/>
        <end position="239"/>
    </location>
</feature>
<dbReference type="InterPro" id="IPR039365">
    <property type="entry name" value="IS701-like"/>
</dbReference>
<sequence>MTLRHPVATVGFVDEYCWLYRSVFEDVRSYECFKWLHVGMISPLPRKTLPEIAKLSGLKDGQSLHHFLRDGVWDVAQVRAIRLRLIQQQIGTRPISLCIDETGDVKKGEATDYVAKQYIGNLGKTANGMVSVNAYAVVDSITYPLLFQIYKPKSRLKTPDEYQSKPQIAVGMIQQIKALGLVIERVLADSLYGESEAVIRCLEQLQLPYIVAIRSNHGVLMAKGQRVRYNRWRAYDQPLQERPTERRHLREIIFGHRRNVRYYQITKGSTSDPDKADSWFIMTNLEGDILLSIAAQYSLRTWIEYGFRQVKQELGWHDHRLTDYKSIERWWELVFSAYLLVSLHAEHFKQYQQHSTPTEDVAPQVLPFSHHPDWESGVTWKGALNNLRLLLQPYWCWGMLEVWLQVFPTPGLKRGLHQLMDWMDAFRILPTPQLVAV</sequence>